<comment type="similarity">
    <text evidence="1 12">Belongs to the helicase family. DnaB subfamily.</text>
</comment>
<dbReference type="InterPro" id="IPR003593">
    <property type="entry name" value="AAA+_ATPase"/>
</dbReference>
<dbReference type="InterPro" id="IPR016136">
    <property type="entry name" value="DNA_helicase_N/primase_C"/>
</dbReference>
<dbReference type="CDD" id="cd00984">
    <property type="entry name" value="DnaB_C"/>
    <property type="match status" value="1"/>
</dbReference>
<dbReference type="GO" id="GO:0016787">
    <property type="term" value="F:hydrolase activity"/>
    <property type="evidence" value="ECO:0007669"/>
    <property type="project" value="UniProtKB-KW"/>
</dbReference>
<dbReference type="EC" id="5.6.2.3" evidence="11 12"/>
<dbReference type="SMART" id="SM00382">
    <property type="entry name" value="AAA"/>
    <property type="match status" value="1"/>
</dbReference>
<accession>A0A9D0YSB7</accession>
<keyword evidence="8 12" id="KW-0238">DNA-binding</keyword>
<evidence type="ECO:0000256" key="12">
    <source>
        <dbReference type="RuleBase" id="RU362085"/>
    </source>
</evidence>
<gene>
    <name evidence="14" type="primary">dnaB</name>
    <name evidence="14" type="ORF">IAD31_05570</name>
</gene>
<evidence type="ECO:0000256" key="11">
    <source>
        <dbReference type="NCBIfam" id="TIGR00665"/>
    </source>
</evidence>
<dbReference type="Pfam" id="PF03796">
    <property type="entry name" value="DnaB_C"/>
    <property type="match status" value="1"/>
</dbReference>
<keyword evidence="2 12" id="KW-0639">Primosome</keyword>
<comment type="catalytic activity">
    <reaction evidence="10 12">
        <text>ATP + H2O = ADP + phosphate + H(+)</text>
        <dbReference type="Rhea" id="RHEA:13065"/>
        <dbReference type="ChEBI" id="CHEBI:15377"/>
        <dbReference type="ChEBI" id="CHEBI:15378"/>
        <dbReference type="ChEBI" id="CHEBI:30616"/>
        <dbReference type="ChEBI" id="CHEBI:43474"/>
        <dbReference type="ChEBI" id="CHEBI:456216"/>
        <dbReference type="EC" id="5.6.2.3"/>
    </reaction>
</comment>
<evidence type="ECO:0000256" key="5">
    <source>
        <dbReference type="ARBA" id="ARBA00022801"/>
    </source>
</evidence>
<evidence type="ECO:0000256" key="4">
    <source>
        <dbReference type="ARBA" id="ARBA00022741"/>
    </source>
</evidence>
<comment type="function">
    <text evidence="12">The main replicative DNA helicase, it participates in initiation and elongation during chromosome replication. Travels ahead of the DNA replisome, separating dsDNA into templates for DNA synthesis. A processive ATP-dependent 5'-3' DNA helicase it has DNA-dependent ATPase activity.</text>
</comment>
<dbReference type="InterPro" id="IPR007693">
    <property type="entry name" value="DNA_helicase_DnaB-like_N"/>
</dbReference>
<reference evidence="14" key="1">
    <citation type="submission" date="2020-10" db="EMBL/GenBank/DDBJ databases">
        <authorList>
            <person name="Gilroy R."/>
        </authorList>
    </citation>
    <scope>NUCLEOTIDE SEQUENCE</scope>
    <source>
        <strain evidence="14">ChiGjej2B2-12916</strain>
    </source>
</reference>
<dbReference type="SUPFAM" id="SSF48024">
    <property type="entry name" value="N-terminal domain of DnaB helicase"/>
    <property type="match status" value="1"/>
</dbReference>
<evidence type="ECO:0000313" key="14">
    <source>
        <dbReference type="EMBL" id="HIQ61047.1"/>
    </source>
</evidence>
<keyword evidence="3 12" id="KW-0235">DNA replication</keyword>
<feature type="domain" description="SF4 helicase" evidence="13">
    <location>
        <begin position="180"/>
        <end position="449"/>
    </location>
</feature>
<evidence type="ECO:0000313" key="15">
    <source>
        <dbReference type="Proteomes" id="UP000886879"/>
    </source>
</evidence>
<keyword evidence="7 12" id="KW-0067">ATP-binding</keyword>
<dbReference type="GO" id="GO:0003677">
    <property type="term" value="F:DNA binding"/>
    <property type="evidence" value="ECO:0007669"/>
    <property type="project" value="UniProtKB-UniRule"/>
</dbReference>
<evidence type="ECO:0000256" key="6">
    <source>
        <dbReference type="ARBA" id="ARBA00022806"/>
    </source>
</evidence>
<dbReference type="AlphaFoldDB" id="A0A9D0YSB7"/>
<evidence type="ECO:0000256" key="8">
    <source>
        <dbReference type="ARBA" id="ARBA00023125"/>
    </source>
</evidence>
<sequence length="454" mass="50898">MTVDEFNGLRLPHSVEAEQAVLGSMLIDDRCIPDVVARLTPDDFYLRQNRELYQVLFTMFNRFETIDPVTVLDRMKQAGVYDENTSVAYLRQLMEITPTAANVMEYVSIVADKALLRRVGETAGELEEMVRSESGTAQQILEAAEQRIYAIRQGRSAQGMTHIATVMSQVWETIKERQENGAEFPGISTGLIDLDRRISGLNNSDLLILAARPGMGKTSLALNIGLEAGKHSGKSVAIFSLEMSREQLGLRLISTECLIDNKKLLTGRIVGEEEWSRLAMAVATLSQAKIYMDDDSSLSVADMNAKCRRIKDLGLVIVDYLQLMTSAGGPTRASDNRQQIVSDISRSMKLMAKELNVPVICLSQLSRANESRAAGQRRPMLSDLRESGSIEQDADIVMFIYRESYYEDDTENPNVAECIVAKNRHGETGTVMLEWRPEFTTFRNLAYNYDEEDY</sequence>
<dbReference type="InterPro" id="IPR027417">
    <property type="entry name" value="P-loop_NTPase"/>
</dbReference>
<keyword evidence="9" id="KW-0413">Isomerase</keyword>
<dbReference type="InterPro" id="IPR036185">
    <property type="entry name" value="DNA_heli_DnaB-like_N_sf"/>
</dbReference>
<proteinExistence type="inferred from homology"/>
<evidence type="ECO:0000259" key="13">
    <source>
        <dbReference type="PROSITE" id="PS51199"/>
    </source>
</evidence>
<dbReference type="PANTHER" id="PTHR30153">
    <property type="entry name" value="REPLICATIVE DNA HELICASE DNAB"/>
    <property type="match status" value="1"/>
</dbReference>
<reference evidence="14" key="2">
    <citation type="journal article" date="2021" name="PeerJ">
        <title>Extensive microbial diversity within the chicken gut microbiome revealed by metagenomics and culture.</title>
        <authorList>
            <person name="Gilroy R."/>
            <person name="Ravi A."/>
            <person name="Getino M."/>
            <person name="Pursley I."/>
            <person name="Horton D.L."/>
            <person name="Alikhan N.F."/>
            <person name="Baker D."/>
            <person name="Gharbi K."/>
            <person name="Hall N."/>
            <person name="Watson M."/>
            <person name="Adriaenssens E.M."/>
            <person name="Foster-Nyarko E."/>
            <person name="Jarju S."/>
            <person name="Secka A."/>
            <person name="Antonio M."/>
            <person name="Oren A."/>
            <person name="Chaudhuri R.R."/>
            <person name="La Ragione R."/>
            <person name="Hildebrand F."/>
            <person name="Pallen M.J."/>
        </authorList>
    </citation>
    <scope>NUCLEOTIDE SEQUENCE</scope>
    <source>
        <strain evidence="14">ChiGjej2B2-12916</strain>
    </source>
</reference>
<comment type="caution">
    <text evidence="14">The sequence shown here is derived from an EMBL/GenBank/DDBJ whole genome shotgun (WGS) entry which is preliminary data.</text>
</comment>
<organism evidence="14 15">
    <name type="scientific">Candidatus Enterenecus faecium</name>
    <dbReference type="NCBI Taxonomy" id="2840780"/>
    <lineage>
        <taxon>Bacteria</taxon>
        <taxon>Bacillati</taxon>
        <taxon>Bacillota</taxon>
        <taxon>Clostridia</taxon>
        <taxon>Eubacteriales</taxon>
        <taxon>Candidatus Enterenecus</taxon>
    </lineage>
</organism>
<dbReference type="InterPro" id="IPR007692">
    <property type="entry name" value="DNA_helicase_DnaB"/>
</dbReference>
<keyword evidence="5 12" id="KW-0378">Hydrolase</keyword>
<dbReference type="NCBIfam" id="TIGR00665">
    <property type="entry name" value="DnaB"/>
    <property type="match status" value="1"/>
</dbReference>
<keyword evidence="6 12" id="KW-0347">Helicase</keyword>
<dbReference type="InterPro" id="IPR007694">
    <property type="entry name" value="DNA_helicase_DnaB-like_C"/>
</dbReference>
<dbReference type="EMBL" id="DVFO01000053">
    <property type="protein sequence ID" value="HIQ61047.1"/>
    <property type="molecule type" value="Genomic_DNA"/>
</dbReference>
<evidence type="ECO:0000256" key="7">
    <source>
        <dbReference type="ARBA" id="ARBA00022840"/>
    </source>
</evidence>
<name>A0A9D0YSB7_9FIRM</name>
<evidence type="ECO:0000256" key="1">
    <source>
        <dbReference type="ARBA" id="ARBA00008428"/>
    </source>
</evidence>
<dbReference type="Gene3D" id="3.40.50.300">
    <property type="entry name" value="P-loop containing nucleotide triphosphate hydrolases"/>
    <property type="match status" value="1"/>
</dbReference>
<dbReference type="SUPFAM" id="SSF52540">
    <property type="entry name" value="P-loop containing nucleoside triphosphate hydrolases"/>
    <property type="match status" value="1"/>
</dbReference>
<dbReference type="Pfam" id="PF00772">
    <property type="entry name" value="DnaB"/>
    <property type="match status" value="1"/>
</dbReference>
<dbReference type="PANTHER" id="PTHR30153:SF2">
    <property type="entry name" value="REPLICATIVE DNA HELICASE"/>
    <property type="match status" value="1"/>
</dbReference>
<evidence type="ECO:0000256" key="9">
    <source>
        <dbReference type="ARBA" id="ARBA00023235"/>
    </source>
</evidence>
<evidence type="ECO:0000256" key="10">
    <source>
        <dbReference type="ARBA" id="ARBA00048954"/>
    </source>
</evidence>
<dbReference type="GO" id="GO:0005829">
    <property type="term" value="C:cytosol"/>
    <property type="evidence" value="ECO:0007669"/>
    <property type="project" value="TreeGrafter"/>
</dbReference>
<dbReference type="GO" id="GO:0006269">
    <property type="term" value="P:DNA replication, synthesis of primer"/>
    <property type="evidence" value="ECO:0007669"/>
    <property type="project" value="UniProtKB-UniRule"/>
</dbReference>
<dbReference type="GO" id="GO:0043139">
    <property type="term" value="F:5'-3' DNA helicase activity"/>
    <property type="evidence" value="ECO:0007669"/>
    <property type="project" value="UniProtKB-EC"/>
</dbReference>
<dbReference type="PROSITE" id="PS51199">
    <property type="entry name" value="SF4_HELICASE"/>
    <property type="match status" value="1"/>
</dbReference>
<evidence type="ECO:0000256" key="3">
    <source>
        <dbReference type="ARBA" id="ARBA00022705"/>
    </source>
</evidence>
<dbReference type="GO" id="GO:1990077">
    <property type="term" value="C:primosome complex"/>
    <property type="evidence" value="ECO:0007669"/>
    <property type="project" value="UniProtKB-UniRule"/>
</dbReference>
<dbReference type="Gene3D" id="1.10.860.10">
    <property type="entry name" value="DNAb Helicase, Chain A"/>
    <property type="match status" value="1"/>
</dbReference>
<keyword evidence="4 12" id="KW-0547">Nucleotide-binding</keyword>
<dbReference type="Proteomes" id="UP000886879">
    <property type="component" value="Unassembled WGS sequence"/>
</dbReference>
<protein>
    <recommendedName>
        <fullName evidence="11 12">Replicative DNA helicase</fullName>
        <ecNumber evidence="11 12">5.6.2.3</ecNumber>
    </recommendedName>
</protein>
<evidence type="ECO:0000256" key="2">
    <source>
        <dbReference type="ARBA" id="ARBA00022515"/>
    </source>
</evidence>
<dbReference type="GO" id="GO:0005524">
    <property type="term" value="F:ATP binding"/>
    <property type="evidence" value="ECO:0007669"/>
    <property type="project" value="UniProtKB-UniRule"/>
</dbReference>